<dbReference type="GO" id="GO:0036297">
    <property type="term" value="P:interstrand cross-link repair"/>
    <property type="evidence" value="ECO:0007669"/>
    <property type="project" value="TreeGrafter"/>
</dbReference>
<keyword evidence="6" id="KW-0269">Exonuclease</keyword>
<feature type="region of interest" description="Disordered" evidence="7">
    <location>
        <begin position="218"/>
        <end position="238"/>
    </location>
</feature>
<dbReference type="EMBL" id="KB822719">
    <property type="protein sequence ID" value="ETN41195.1"/>
    <property type="molecule type" value="Genomic_DNA"/>
</dbReference>
<keyword evidence="5" id="KW-0540">Nuclease</keyword>
<keyword evidence="9" id="KW-1185">Reference proteome</keyword>
<evidence type="ECO:0000256" key="7">
    <source>
        <dbReference type="SAM" id="MobiDB-lite"/>
    </source>
</evidence>
<proteinExistence type="inferred from homology"/>
<dbReference type="OrthoDB" id="354769at2759"/>
<evidence type="ECO:0000313" key="9">
    <source>
        <dbReference type="Proteomes" id="UP000030752"/>
    </source>
</evidence>
<evidence type="ECO:0000256" key="6">
    <source>
        <dbReference type="ARBA" id="ARBA00022839"/>
    </source>
</evidence>
<feature type="region of interest" description="Disordered" evidence="7">
    <location>
        <begin position="69"/>
        <end position="103"/>
    </location>
</feature>
<dbReference type="GO" id="GO:0045145">
    <property type="term" value="F:single-stranded DNA 5'-3' DNA exonuclease activity"/>
    <property type="evidence" value="ECO:0007669"/>
    <property type="project" value="InterPro"/>
</dbReference>
<organism evidence="8 9">
    <name type="scientific">Cyphellophora europaea (strain CBS 101466)</name>
    <name type="common">Phialophora europaea</name>
    <dbReference type="NCBI Taxonomy" id="1220924"/>
    <lineage>
        <taxon>Eukaryota</taxon>
        <taxon>Fungi</taxon>
        <taxon>Dikarya</taxon>
        <taxon>Ascomycota</taxon>
        <taxon>Pezizomycotina</taxon>
        <taxon>Eurotiomycetes</taxon>
        <taxon>Chaetothyriomycetidae</taxon>
        <taxon>Chaetothyriales</taxon>
        <taxon>Cyphellophoraceae</taxon>
        <taxon>Cyphellophora</taxon>
    </lineage>
</organism>
<evidence type="ECO:0000256" key="3">
    <source>
        <dbReference type="ARBA" id="ARBA00011245"/>
    </source>
</evidence>
<keyword evidence="4" id="KW-0408">Iron</keyword>
<dbReference type="AlphaFoldDB" id="W2RXZ0"/>
<dbReference type="Gene3D" id="3.90.320.10">
    <property type="match status" value="1"/>
</dbReference>
<gene>
    <name evidence="8" type="ORF">HMPREF1541_03130</name>
</gene>
<evidence type="ECO:0000256" key="4">
    <source>
        <dbReference type="ARBA" id="ARBA00022485"/>
    </source>
</evidence>
<keyword evidence="4" id="KW-0479">Metal-binding</keyword>
<dbReference type="Proteomes" id="UP000030752">
    <property type="component" value="Unassembled WGS sequence"/>
</dbReference>
<sequence>MSHDLDDFSDFDNEDLTILEELLQKVEADETRHFIIADIEDVEAPRGLRLPASPTRLLNSQANGAIRREEVPEAAPESAPTTALESAPEVAEPDTRSPLERFRRPPKKAFSVTDLVSPSWCELQYFYTLSRHGRKRRTPAMKQGTQVHQALEEELHITVPVDVPTKEDGWGLRIWNIIQGLRTLQQTGRTRELEVWGTVGGELVNGIIDEVSYECPDSNLEEKPTSHKKSAHEVPEHQTSIKDILSTAAKRENGKSLSDALLPKPQSKKIYITDIKTRQSKSLPTPNAMKPTILQLHLYHHMLENMAQGNFALERLAERYSFDVNQTFSDSFIAQVGSLNQELETPTSSTSEDSMVLLLRYNKLTDLWDFMIGQMKQAFLLPAENIPMSTPQSLVDLPVPENQPTRLSPILTVEYLSAWYQHRPGETTGQHSLGRKSFVFDAEYLKNYLEDSLAWWHGEREAKGVELQEAWKCRHCDFRNDCEWIHSRDSEALNEALARKSLRQEAFKPETSHV</sequence>
<feature type="compositionally biased region" description="Low complexity" evidence="7">
    <location>
        <begin position="73"/>
        <end position="83"/>
    </location>
</feature>
<evidence type="ECO:0000256" key="1">
    <source>
        <dbReference type="ARBA" id="ARBA00001966"/>
    </source>
</evidence>
<dbReference type="PANTHER" id="PTHR14464:SF4">
    <property type="entry name" value="EXONUCLEASE V"/>
    <property type="match status" value="1"/>
</dbReference>
<dbReference type="VEuPathDB" id="FungiDB:HMPREF1541_03130"/>
<feature type="compositionally biased region" description="Basic and acidic residues" evidence="7">
    <location>
        <begin position="93"/>
        <end position="103"/>
    </location>
</feature>
<dbReference type="GO" id="GO:0051539">
    <property type="term" value="F:4 iron, 4 sulfur cluster binding"/>
    <property type="evidence" value="ECO:0007669"/>
    <property type="project" value="UniProtKB-KW"/>
</dbReference>
<accession>W2RXZ0</accession>
<dbReference type="PANTHER" id="PTHR14464">
    <property type="entry name" value="EXONUCLEASE V"/>
    <property type="match status" value="1"/>
</dbReference>
<reference evidence="8 9" key="1">
    <citation type="submission" date="2013-03" db="EMBL/GenBank/DDBJ databases">
        <title>The Genome Sequence of Phialophora europaea CBS 101466.</title>
        <authorList>
            <consortium name="The Broad Institute Genomics Platform"/>
            <person name="Cuomo C."/>
            <person name="de Hoog S."/>
            <person name="Gorbushina A."/>
            <person name="Walker B."/>
            <person name="Young S.K."/>
            <person name="Zeng Q."/>
            <person name="Gargeya S."/>
            <person name="Fitzgerald M."/>
            <person name="Haas B."/>
            <person name="Abouelleil A."/>
            <person name="Allen A.W."/>
            <person name="Alvarado L."/>
            <person name="Arachchi H.M."/>
            <person name="Berlin A.M."/>
            <person name="Chapman S.B."/>
            <person name="Gainer-Dewar J."/>
            <person name="Goldberg J."/>
            <person name="Griggs A."/>
            <person name="Gujja S."/>
            <person name="Hansen M."/>
            <person name="Howarth C."/>
            <person name="Imamovic A."/>
            <person name="Ireland A."/>
            <person name="Larimer J."/>
            <person name="McCowan C."/>
            <person name="Murphy C."/>
            <person name="Pearson M."/>
            <person name="Poon T.W."/>
            <person name="Priest M."/>
            <person name="Roberts A."/>
            <person name="Saif S."/>
            <person name="Shea T."/>
            <person name="Sisk P."/>
            <person name="Sykes S."/>
            <person name="Wortman J."/>
            <person name="Nusbaum C."/>
            <person name="Birren B."/>
        </authorList>
    </citation>
    <scope>NUCLEOTIDE SEQUENCE [LARGE SCALE GENOMIC DNA]</scope>
    <source>
        <strain evidence="8 9">CBS 101466</strain>
    </source>
</reference>
<dbReference type="HOGENOM" id="CLU_013225_1_1_1"/>
<dbReference type="GO" id="GO:0005634">
    <property type="term" value="C:nucleus"/>
    <property type="evidence" value="ECO:0007669"/>
    <property type="project" value="TreeGrafter"/>
</dbReference>
<dbReference type="eggNOG" id="KOG4760">
    <property type="taxonomic scope" value="Eukaryota"/>
</dbReference>
<keyword evidence="4" id="KW-0004">4Fe-4S</keyword>
<comment type="similarity">
    <text evidence="2">Belongs to the EXO5 family.</text>
</comment>
<evidence type="ECO:0000256" key="5">
    <source>
        <dbReference type="ARBA" id="ARBA00022722"/>
    </source>
</evidence>
<keyword evidence="4" id="KW-0411">Iron-sulfur</keyword>
<evidence type="ECO:0000256" key="2">
    <source>
        <dbReference type="ARBA" id="ARBA00009797"/>
    </source>
</evidence>
<dbReference type="GeneID" id="19970469"/>
<dbReference type="RefSeq" id="XP_008715704.1">
    <property type="nucleotide sequence ID" value="XM_008717482.1"/>
</dbReference>
<dbReference type="InParanoid" id="W2RXZ0"/>
<protein>
    <recommendedName>
        <fullName evidence="10">Exonuclease V, mitochondrial</fullName>
    </recommendedName>
</protein>
<feature type="compositionally biased region" description="Basic and acidic residues" evidence="7">
    <location>
        <begin position="220"/>
        <end position="238"/>
    </location>
</feature>
<evidence type="ECO:0008006" key="10">
    <source>
        <dbReference type="Google" id="ProtNLM"/>
    </source>
</evidence>
<dbReference type="InterPro" id="IPR011604">
    <property type="entry name" value="PDDEXK-like_dom_sf"/>
</dbReference>
<dbReference type="Pfam" id="PF09810">
    <property type="entry name" value="Exo5"/>
    <property type="match status" value="1"/>
</dbReference>
<comment type="subunit">
    <text evidence="3">Monomer.</text>
</comment>
<comment type="cofactor">
    <cofactor evidence="1">
        <name>[4Fe-4S] cluster</name>
        <dbReference type="ChEBI" id="CHEBI:49883"/>
    </cofactor>
</comment>
<evidence type="ECO:0000313" key="8">
    <source>
        <dbReference type="EMBL" id="ETN41195.1"/>
    </source>
</evidence>
<name>W2RXZ0_CYPE1</name>
<keyword evidence="6" id="KW-0378">Hydrolase</keyword>
<dbReference type="GO" id="GO:0005739">
    <property type="term" value="C:mitochondrion"/>
    <property type="evidence" value="ECO:0007669"/>
    <property type="project" value="TreeGrafter"/>
</dbReference>
<dbReference type="InterPro" id="IPR019190">
    <property type="entry name" value="EXOV"/>
</dbReference>